<evidence type="ECO:0000313" key="1">
    <source>
        <dbReference type="EMBL" id="CAA9504767.1"/>
    </source>
</evidence>
<reference evidence="1" key="1">
    <citation type="submission" date="2020-02" db="EMBL/GenBank/DDBJ databases">
        <authorList>
            <person name="Meier V. D."/>
        </authorList>
    </citation>
    <scope>NUCLEOTIDE SEQUENCE</scope>
    <source>
        <strain evidence="1">AVDCRST_MAG39</strain>
    </source>
</reference>
<protein>
    <submittedName>
        <fullName evidence="1">Uncharacterized protein</fullName>
    </submittedName>
</protein>
<proteinExistence type="predicted"/>
<gene>
    <name evidence="1" type="ORF">AVDCRST_MAG39-1611</name>
</gene>
<dbReference type="AlphaFoldDB" id="A0A6J4ST77"/>
<dbReference type="EMBL" id="CADCVW010000067">
    <property type="protein sequence ID" value="CAA9504767.1"/>
    <property type="molecule type" value="Genomic_DNA"/>
</dbReference>
<accession>A0A6J4ST77</accession>
<organism evidence="1">
    <name type="scientific">uncultured Sphingomonadaceae bacterium</name>
    <dbReference type="NCBI Taxonomy" id="169976"/>
    <lineage>
        <taxon>Bacteria</taxon>
        <taxon>Pseudomonadati</taxon>
        <taxon>Pseudomonadota</taxon>
        <taxon>Alphaproteobacteria</taxon>
        <taxon>Sphingomonadales</taxon>
        <taxon>Sphingomonadaceae</taxon>
        <taxon>environmental samples</taxon>
    </lineage>
</organism>
<name>A0A6J4ST77_9SPHN</name>
<sequence length="73" mass="7483">MNEELAREAVGLLGTAAATLIEEAHPLLVAPPATKGDCSTVARVLRQLASNLTALAGAAEVLARTSSDVTDRL</sequence>